<dbReference type="EMBL" id="KC257459">
    <property type="protein sequence ID" value="AGF36560.1"/>
    <property type="molecule type" value="Genomic_DNA"/>
</dbReference>
<name>Q3I911_MONPV</name>
<dbReference type="EMBL" id="MN702446">
    <property type="protein sequence ID" value="QNI39124.1"/>
    <property type="molecule type" value="Genomic_DNA"/>
</dbReference>
<dbReference type="EMBL" id="DQ011154">
    <property type="protein sequence ID" value="AAY97003.1"/>
    <property type="molecule type" value="Genomic_DNA"/>
</dbReference>
<organismHost>
    <name type="scientific">Homo sapiens</name>
    <name type="common">Human</name>
    <dbReference type="NCBI Taxonomy" id="9606"/>
</organismHost>
<dbReference type="Proteomes" id="UP000515831">
    <property type="component" value="Segment"/>
</dbReference>
<evidence type="ECO:0000313" key="21">
    <source>
        <dbReference type="Proteomes" id="UP000515953"/>
    </source>
</evidence>
<dbReference type="Proteomes" id="UP000133385">
    <property type="component" value="Segment"/>
</dbReference>
<dbReference type="Proteomes" id="UP000099021">
    <property type="component" value="Genome"/>
</dbReference>
<evidence type="ECO:0000313" key="3">
    <source>
        <dbReference type="EMBL" id="ADK39032.1"/>
    </source>
</evidence>
<reference evidence="16 17" key="3">
    <citation type="journal article" date="2011" name="J. Virol.">
        <title>Deletion of the monkeypox virus inhibitor of complement enzymes locus impacts the adaptive immune response to monkeypox virus in a nonhuman primate model of infection.</title>
        <authorList>
            <person name="Estep R.D."/>
            <person name="Messaoudi I."/>
            <person name="O'Connor M.A."/>
            <person name="Li H."/>
            <person name="Sprague J."/>
            <person name="Barron A."/>
            <person name="Engelmann F."/>
            <person name="Yen B."/>
            <person name="Powers M.F."/>
            <person name="Jones J.M."/>
            <person name="Robinson B.A."/>
            <person name="Orzechowska B.U."/>
            <person name="Manoharan M."/>
            <person name="Legasse A."/>
            <person name="Planer S."/>
            <person name="Wilk J."/>
            <person name="Axthelm M.K."/>
            <person name="Wong S.W."/>
        </authorList>
    </citation>
    <scope>NUCLEOTIDE SEQUENCE [LARGE SCALE GENOMIC DNA]</scope>
    <source>
        <strain evidence="5">D14L knockout</strain>
        <strain evidence="4">V79-I-005</strain>
    </source>
</reference>
<dbReference type="Proteomes" id="UP000515953">
    <property type="component" value="Segment"/>
</dbReference>
<evidence type="ECO:0000313" key="7">
    <source>
        <dbReference type="EMBL" id="AGF36758.1"/>
    </source>
</evidence>
<evidence type="ECO:0000313" key="15">
    <source>
        <dbReference type="Proteomes" id="UP000121251"/>
    </source>
</evidence>
<gene>
    <name evidence="8" type="ORF">MPXV_DRC_Yandongi_005</name>
    <name evidence="1" type="ORF">MPXV_RCG2003_358_008</name>
    <name evidence="6" type="ORF">MPXV_SUD2005_01_005</name>
    <name evidence="7" type="ORF">MPXV_SUD2005_01_203</name>
    <name evidence="2" type="ORF">MPXV_ZAI1979_005_008</name>
</gene>
<organismHost>
    <name type="scientific">Cynomys leucurus</name>
    <name type="common">White-tailed prairie dog</name>
    <dbReference type="NCBI Taxonomy" id="99825"/>
</organismHost>
<organismHost>
    <name type="scientific">Cynomys gunnisoni</name>
    <name type="common">Gunnison's prairie dog</name>
    <name type="synonym">Spermophilus gunnisoni</name>
    <dbReference type="NCBI Taxonomy" id="45479"/>
</organismHost>
<reference evidence="13 14" key="1">
    <citation type="journal article" date="2005" name="J. Gen. Virol.">
        <title>A tale of two clades: monkeypox viruses.</title>
        <authorList>
            <person name="Likos A.M."/>
            <person name="Sammons S.A."/>
            <person name="Olson V.A."/>
            <person name="Frace A.M."/>
            <person name="Li Y."/>
            <person name="Olsen-Rasmussen M."/>
            <person name="Davidson W."/>
            <person name="Galloway R."/>
            <person name="Khristova M.L."/>
            <person name="Reynolds M.G."/>
            <person name="Zhao H."/>
            <person name="Carroll D.S."/>
            <person name="Curns A."/>
            <person name="Formenty P."/>
            <person name="Esposito J.J."/>
            <person name="Regnery R.L."/>
            <person name="Damon I.K."/>
        </authorList>
    </citation>
    <scope>NUCLEOTIDE SEQUENCE [LARGE SCALE GENOMIC DNA]</scope>
    <source>
        <strain evidence="1">Congo_2003_358</strain>
        <strain evidence="2">Zaire_1979-005</strain>
    </source>
</reference>
<dbReference type="Proteomes" id="UP000100082">
    <property type="component" value="Segment"/>
</dbReference>
<organismHost>
    <name type="scientific">Heliosciurus ruwenzorii</name>
    <name type="common">Ruwenzori sun squirrel</name>
    <dbReference type="NCBI Taxonomy" id="226685"/>
</organismHost>
<protein>
    <submittedName>
        <fullName evidence="6">Ankyrin</fullName>
    </submittedName>
</protein>
<evidence type="ECO:0000313" key="18">
    <source>
        <dbReference type="Proteomes" id="UP000168391"/>
    </source>
</evidence>
<evidence type="ECO:0000313" key="5">
    <source>
        <dbReference type="EMBL" id="ADX22850.1"/>
    </source>
</evidence>
<dbReference type="EMBL" id="HQ857562">
    <property type="protein sequence ID" value="ADX22653.1"/>
    <property type="molecule type" value="Genomic_DNA"/>
</dbReference>
<dbReference type="Proteomes" id="UP000133567">
    <property type="component" value="Segment"/>
</dbReference>
<dbReference type="Proteomes" id="UP000515921">
    <property type="component" value="Segment"/>
</dbReference>
<reference evidence="19 20" key="5">
    <citation type="submission" date="2019-11" db="EMBL/GenBank/DDBJ databases">
        <authorList>
            <person name="Nkili Meyong A."/>
        </authorList>
    </citation>
    <scope>NUCLEOTIDE SEQUENCE [LARGE SCALE GENOMIC DNA]</scope>
    <source>
        <strain evidence="9 19">38c_contig_SPADES</strain>
        <strain evidence="11 20">A6_contig_SPADES</strain>
        <strain evidence="10 21">B2_contig_SPADES</strain>
    </source>
</reference>
<dbReference type="EMBL" id="HM172544">
    <property type="protein sequence ID" value="ADK39032.1"/>
    <property type="molecule type" value="Genomic_DNA"/>
</dbReference>
<evidence type="ECO:0000313" key="1">
    <source>
        <dbReference type="EMBL" id="AAY97003.1"/>
    </source>
</evidence>
<evidence type="ECO:0000313" key="20">
    <source>
        <dbReference type="Proteomes" id="UP000515921"/>
    </source>
</evidence>
<evidence type="ECO:0000313" key="19">
    <source>
        <dbReference type="Proteomes" id="UP000515831"/>
    </source>
</evidence>
<evidence type="ECO:0000313" key="2">
    <source>
        <dbReference type="EMBL" id="AAY97203.1"/>
    </source>
</evidence>
<reference evidence="12 15" key="4">
    <citation type="journal article" date="2013" name="Emerg. Infect. Dis.">
        <title>Phylogenetic and ecologic perspectives of a monkeypox outbreak, southern Sudan, 2005.</title>
        <authorList>
            <person name="Nakazawa Y."/>
            <person name="Emerson G.L."/>
            <person name="Carroll D.S."/>
            <person name="Zhao H."/>
            <person name="Li Y."/>
            <person name="Reynolds M.G."/>
            <person name="Karem K.L."/>
            <person name="Olson V.A."/>
            <person name="Lash R.R."/>
            <person name="Davidson W.B."/>
            <person name="Smith S.K."/>
            <person name="Levine R.S."/>
            <person name="Regnery R.L."/>
            <person name="Sammons S.A."/>
            <person name="Frace M.A."/>
            <person name="Mutasim E.M."/>
            <person name="Karsani M.E."/>
            <person name="Muntasir M.O."/>
            <person name="Babiker A.A."/>
            <person name="Opoka L."/>
            <person name="Chowdhary V."/>
            <person name="Damon I.K."/>
        </authorList>
    </citation>
    <scope>NUCLEOTIDE SEQUENCE [LARGE SCALE GENOMIC DNA]</scope>
    <source>
        <strain evidence="8">DRC Yandongi 1985</strain>
        <strain evidence="6">Sudan 2005_01</strain>
    </source>
</reference>
<evidence type="ECO:0000313" key="13">
    <source>
        <dbReference type="Proteomes" id="UP000099051"/>
    </source>
</evidence>
<dbReference type="Proteomes" id="UP000121251">
    <property type="component" value="Segment"/>
</dbReference>
<evidence type="ECO:0000313" key="8">
    <source>
        <dbReference type="EMBL" id="AGF36767.1"/>
    </source>
</evidence>
<dbReference type="EMBL" id="KC257459">
    <property type="protein sequence ID" value="AGF36758.1"/>
    <property type="molecule type" value="Genomic_DNA"/>
</dbReference>
<accession>Q3I911</accession>
<organismHost>
    <name type="scientific">Cynomys mexicanus</name>
    <name type="common">Mexican prairie dog</name>
    <dbReference type="NCBI Taxonomy" id="99826"/>
</organismHost>
<evidence type="ECO:0000313" key="11">
    <source>
        <dbReference type="EMBL" id="QNI40052.1"/>
    </source>
</evidence>
<proteinExistence type="predicted"/>
<evidence type="ECO:0000313" key="9">
    <source>
        <dbReference type="EMBL" id="QNI39124.1"/>
    </source>
</evidence>
<dbReference type="EMBL" id="KC257460">
    <property type="protein sequence ID" value="AGF36767.1"/>
    <property type="molecule type" value="Genomic_DNA"/>
</dbReference>
<evidence type="ECO:0000313" key="6">
    <source>
        <dbReference type="EMBL" id="AGF36560.1"/>
    </source>
</evidence>
<organismHost>
    <name type="scientific">Mus musculus</name>
    <name type="common">Mouse</name>
    <dbReference type="NCBI Taxonomy" id="10090"/>
</organismHost>
<evidence type="ECO:0000313" key="10">
    <source>
        <dbReference type="EMBL" id="QNI39671.1"/>
    </source>
</evidence>
<evidence type="ECO:0000313" key="17">
    <source>
        <dbReference type="Proteomes" id="UP000133567"/>
    </source>
</evidence>
<organismHost>
    <name type="scientific">Cynomys parvidens</name>
    <name type="common">Utah prairie dog</name>
    <dbReference type="NCBI Taxonomy" id="99827"/>
</organismHost>
<evidence type="ECO:0000313" key="4">
    <source>
        <dbReference type="EMBL" id="ADX22653.1"/>
    </source>
</evidence>
<dbReference type="Proteomes" id="UP000168391">
    <property type="component" value="Segment"/>
</dbReference>
<evidence type="ECO:0000313" key="12">
    <source>
        <dbReference type="Proteomes" id="UP000099021"/>
    </source>
</evidence>
<reference evidence="19 20" key="6">
    <citation type="submission" date="2020-09" db="EMBL/GenBank/DDBJ databases">
        <title>Genomic history of human monkeypox in the Central African Republic between 2001 and 2018.</title>
        <authorList>
            <person name="Selekon B."/>
            <person name="Labouba I.L."/>
            <person name="Gonofio E.C."/>
            <person name="Sem Ouilibona R."/>
            <person name="Simo Tchetgna H."/>
            <person name="Besombes C."/>
            <person name="Feher M."/>
            <person name="Fontanet A."/>
            <person name="Kazanji M."/>
            <person name="Manugerra J.-C."/>
            <person name="Gessain A."/>
            <person name="Nakoune E."/>
            <person name="Berthet N."/>
        </authorList>
    </citation>
    <scope>NUCLEOTIDE SEQUENCE [LARGE SCALE GENOMIC DNA]</scope>
    <source>
        <strain evidence="9 19">38c_contig_SPADES</strain>
        <strain evidence="11 20">A6_contig_SPADES</strain>
        <strain evidence="10 21">B2_contig_SPADES</strain>
    </source>
</reference>
<evidence type="ECO:0000313" key="14">
    <source>
        <dbReference type="Proteomes" id="UP000100082"/>
    </source>
</evidence>
<organism evidence="2 13">
    <name type="scientific">Monkeypox virus</name>
    <name type="common">MPXV</name>
    <dbReference type="NCBI Taxonomy" id="10244"/>
    <lineage>
        <taxon>Viruses</taxon>
        <taxon>Varidnaviria</taxon>
        <taxon>Bamfordvirae</taxon>
        <taxon>Nucleocytoviricota</taxon>
        <taxon>Pokkesviricetes</taxon>
        <taxon>Chitovirales</taxon>
        <taxon>Poxviridae</taxon>
        <taxon>Chordopoxvirinae</taxon>
        <taxon>Orthopoxvirus</taxon>
        <taxon>Orthopoxvirus monkeypox</taxon>
    </lineage>
</organism>
<organismHost>
    <name type="scientific">Cynomys ludovicianus</name>
    <name type="common">Black-tailed prairie dog</name>
    <dbReference type="NCBI Taxonomy" id="45480"/>
</organismHost>
<evidence type="ECO:0000313" key="16">
    <source>
        <dbReference type="Proteomes" id="UP000133385"/>
    </source>
</evidence>
<sequence>MYSQIIKDITTELINNENVVINVDDLCLIDYDNNDNNIRMMRTRIDRKKPLIKTVG</sequence>
<dbReference type="EMBL" id="HQ857563">
    <property type="protein sequence ID" value="ADX22850.1"/>
    <property type="molecule type" value="Genomic_DNA"/>
</dbReference>
<dbReference type="EMBL" id="MN702449">
    <property type="protein sequence ID" value="QNI39671.1"/>
    <property type="molecule type" value="Genomic_DNA"/>
</dbReference>
<dbReference type="Proteomes" id="UP000099051">
    <property type="component" value="Segment"/>
</dbReference>
<dbReference type="EMBL" id="MN702451">
    <property type="protein sequence ID" value="QNI40052.1"/>
    <property type="molecule type" value="Genomic_DNA"/>
</dbReference>
<dbReference type="EMBL" id="DQ011155">
    <property type="protein sequence ID" value="AAY97203.1"/>
    <property type="molecule type" value="Genomic_DNA"/>
</dbReference>
<organismHost>
    <name type="scientific">Gliridae</name>
    <name type="common">dormice</name>
    <dbReference type="NCBI Taxonomy" id="30650"/>
</organismHost>
<reference evidence="3 18" key="2">
    <citation type="journal article" date="2010" name="Virol. J.">
        <title>Comparative whole genome sequence analysis of wild-type and cidofovir-resistant monkeypoxvirus.</title>
        <authorList>
            <person name="Farlow J."/>
            <person name="Ichou M.A."/>
            <person name="Huggins J."/>
            <person name="Ibrahim S."/>
        </authorList>
    </citation>
    <scope>NUCLEOTIDE SEQUENCE [LARGE SCALE GENOMIC DNA]</scope>
    <source>
        <strain evidence="3">Zaire 1979-005</strain>
    </source>
</reference>